<dbReference type="Proteomes" id="UP000076738">
    <property type="component" value="Unassembled WGS sequence"/>
</dbReference>
<reference evidence="2 3" key="1">
    <citation type="journal article" date="2016" name="Mol. Biol. Evol.">
        <title>Comparative Genomics of Early-Diverging Mushroom-Forming Fungi Provides Insights into the Origins of Lignocellulose Decay Capabilities.</title>
        <authorList>
            <person name="Nagy L.G."/>
            <person name="Riley R."/>
            <person name="Tritt A."/>
            <person name="Adam C."/>
            <person name="Daum C."/>
            <person name="Floudas D."/>
            <person name="Sun H."/>
            <person name="Yadav J.S."/>
            <person name="Pangilinan J."/>
            <person name="Larsson K.H."/>
            <person name="Matsuura K."/>
            <person name="Barry K."/>
            <person name="Labutti K."/>
            <person name="Kuo R."/>
            <person name="Ohm R.A."/>
            <person name="Bhattacharya S.S."/>
            <person name="Shirouzu T."/>
            <person name="Yoshinaga Y."/>
            <person name="Martin F.M."/>
            <person name="Grigoriev I.V."/>
            <person name="Hibbett D.S."/>
        </authorList>
    </citation>
    <scope>NUCLEOTIDE SEQUENCE [LARGE SCALE GENOMIC DNA]</scope>
    <source>
        <strain evidence="2 3">TUFC12733</strain>
    </source>
</reference>
<dbReference type="EMBL" id="KV417450">
    <property type="protein sequence ID" value="KZO89393.1"/>
    <property type="molecule type" value="Genomic_DNA"/>
</dbReference>
<keyword evidence="1" id="KW-0732">Signal</keyword>
<dbReference type="AlphaFoldDB" id="A0A167FDS6"/>
<evidence type="ECO:0000313" key="2">
    <source>
        <dbReference type="EMBL" id="KZO89393.1"/>
    </source>
</evidence>
<sequence length="142" mass="16546">MTEFNCSLWGLALIILRPQASFGVLQRVHKLLKYERDYLKQHPCNKSGPMTWQQPADVLKNELKNQSLVGHRRHLFHPFNRKVKLLQQFALNRALAIAQLRELDRVMLHISSAYDTMLDHTNVGLILAEWIMGAYETEPAWL</sequence>
<accession>A0A167FDS6</accession>
<evidence type="ECO:0000256" key="1">
    <source>
        <dbReference type="SAM" id="SignalP"/>
    </source>
</evidence>
<feature type="non-terminal residue" evidence="2">
    <location>
        <position position="142"/>
    </location>
</feature>
<feature type="signal peptide" evidence="1">
    <location>
        <begin position="1"/>
        <end position="23"/>
    </location>
</feature>
<gene>
    <name evidence="2" type="ORF">CALVIDRAFT_532122</name>
</gene>
<feature type="chain" id="PRO_5007886247" evidence="1">
    <location>
        <begin position="24"/>
        <end position="142"/>
    </location>
</feature>
<proteinExistence type="predicted"/>
<evidence type="ECO:0000313" key="3">
    <source>
        <dbReference type="Proteomes" id="UP000076738"/>
    </source>
</evidence>
<protein>
    <submittedName>
        <fullName evidence="2">Uncharacterized protein</fullName>
    </submittedName>
</protein>
<name>A0A167FDS6_CALVF</name>
<keyword evidence="3" id="KW-1185">Reference proteome</keyword>
<organism evidence="2 3">
    <name type="scientific">Calocera viscosa (strain TUFC12733)</name>
    <dbReference type="NCBI Taxonomy" id="1330018"/>
    <lineage>
        <taxon>Eukaryota</taxon>
        <taxon>Fungi</taxon>
        <taxon>Dikarya</taxon>
        <taxon>Basidiomycota</taxon>
        <taxon>Agaricomycotina</taxon>
        <taxon>Dacrymycetes</taxon>
        <taxon>Dacrymycetales</taxon>
        <taxon>Dacrymycetaceae</taxon>
        <taxon>Calocera</taxon>
    </lineage>
</organism>